<name>A0A479ZRZ5_PLAAG</name>
<protein>
    <submittedName>
        <fullName evidence="1">Uncharacterized protein</fullName>
    </submittedName>
</protein>
<evidence type="ECO:0000313" key="1">
    <source>
        <dbReference type="EMBL" id="GCL34108.1"/>
    </source>
</evidence>
<sequence length="37" mass="4193">MDIISLVIILGVVVASDEILNNQLKVSKRLLDWLDKQ</sequence>
<reference evidence="2" key="1">
    <citation type="submission" date="2019-02" db="EMBL/GenBank/DDBJ databases">
        <title>Draft genome sequence of Planktothrix agardhii NIES-905.</title>
        <authorList>
            <person name="Yamaguchi H."/>
            <person name="Suzuki S."/>
            <person name="Kawachi M."/>
        </authorList>
    </citation>
    <scope>NUCLEOTIDE SEQUENCE [LARGE SCALE GENOMIC DNA]</scope>
    <source>
        <strain evidence="2">CCAP 1459/11A</strain>
    </source>
</reference>
<evidence type="ECO:0000313" key="2">
    <source>
        <dbReference type="Proteomes" id="UP000299794"/>
    </source>
</evidence>
<accession>A0A479ZRZ5</accession>
<dbReference type="Proteomes" id="UP000299794">
    <property type="component" value="Unassembled WGS sequence"/>
</dbReference>
<proteinExistence type="predicted"/>
<comment type="caution">
    <text evidence="1">The sequence shown here is derived from an EMBL/GenBank/DDBJ whole genome shotgun (WGS) entry which is preliminary data.</text>
</comment>
<dbReference type="AlphaFoldDB" id="A0A479ZRZ5"/>
<organism evidence="1 2">
    <name type="scientific">Planktothrix agardhii CCAP 1459/11A</name>
    <dbReference type="NCBI Taxonomy" id="282420"/>
    <lineage>
        <taxon>Bacteria</taxon>
        <taxon>Bacillati</taxon>
        <taxon>Cyanobacteriota</taxon>
        <taxon>Cyanophyceae</taxon>
        <taxon>Oscillatoriophycideae</taxon>
        <taxon>Oscillatoriales</taxon>
        <taxon>Microcoleaceae</taxon>
        <taxon>Planktothrix</taxon>
    </lineage>
</organism>
<dbReference type="EMBL" id="BJCD01000001">
    <property type="protein sequence ID" value="GCL34108.1"/>
    <property type="molecule type" value="Genomic_DNA"/>
</dbReference>
<gene>
    <name evidence="1" type="ORF">PA905_28960</name>
</gene>